<reference evidence="1" key="1">
    <citation type="journal article" date="2021" name="Int. J. Syst. Evol. Microbiol.">
        <title>Bradyrhizobium septentrionale sp. nov. (sv. septentrionale) and Bradyrhizobium quebecense sp. nov. (sv. septentrionale) associated with legumes native to Canada possess rearranged symbiosis genes and numerous insertion sequences.</title>
        <authorList>
            <person name="Bromfield E.S.P."/>
            <person name="Cloutier S."/>
        </authorList>
    </citation>
    <scope>NUCLEOTIDE SEQUENCE</scope>
    <source>
        <strain evidence="1">5S5</strain>
    </source>
</reference>
<dbReference type="EMBL" id="CP147711">
    <property type="protein sequence ID" value="WXC79423.1"/>
    <property type="molecule type" value="Genomic_DNA"/>
</dbReference>
<dbReference type="Proteomes" id="UP001432046">
    <property type="component" value="Chromosome"/>
</dbReference>
<sequence>MSTFVLSNKAVKLMKLCDLKGFESLDDLLLLAALTDSMCPAICMTEGCDYTADMEPDQDEGFCEACGGNTVTSALVLAGLI</sequence>
<evidence type="ECO:0000313" key="1">
    <source>
        <dbReference type="EMBL" id="WXC79423.1"/>
    </source>
</evidence>
<keyword evidence="2" id="KW-1185">Reference proteome</keyword>
<organism evidence="1 2">
    <name type="scientific">Bradyrhizobium septentrionale</name>
    <dbReference type="NCBI Taxonomy" id="1404411"/>
    <lineage>
        <taxon>Bacteria</taxon>
        <taxon>Pseudomonadati</taxon>
        <taxon>Pseudomonadota</taxon>
        <taxon>Alphaproteobacteria</taxon>
        <taxon>Hyphomicrobiales</taxon>
        <taxon>Nitrobacteraceae</taxon>
        <taxon>Bradyrhizobium</taxon>
    </lineage>
</organism>
<reference evidence="1" key="2">
    <citation type="submission" date="2024-03" db="EMBL/GenBank/DDBJ databases">
        <authorList>
            <person name="Bromfield E.S.P."/>
            <person name="Cloutier S."/>
        </authorList>
    </citation>
    <scope>NUCLEOTIDE SEQUENCE</scope>
    <source>
        <strain evidence="1">5S5</strain>
    </source>
</reference>
<accession>A0ABZ2NWZ5</accession>
<evidence type="ECO:0000313" key="2">
    <source>
        <dbReference type="Proteomes" id="UP001432046"/>
    </source>
</evidence>
<protein>
    <submittedName>
        <fullName evidence="1">Uncharacterized protein</fullName>
    </submittedName>
</protein>
<name>A0ABZ2NWZ5_9BRAD</name>
<dbReference type="RefSeq" id="WP_338833873.1">
    <property type="nucleotide sequence ID" value="NZ_CP147711.1"/>
</dbReference>
<gene>
    <name evidence="1" type="ORF">WDK88_40725</name>
</gene>
<proteinExistence type="predicted"/>